<gene>
    <name evidence="1" type="ORF">QFC24_003446</name>
</gene>
<accession>A0ACC2XJV9</accession>
<protein>
    <submittedName>
        <fullName evidence="1">Uncharacterized protein</fullName>
    </submittedName>
</protein>
<dbReference type="Proteomes" id="UP001234202">
    <property type="component" value="Unassembled WGS sequence"/>
</dbReference>
<keyword evidence="2" id="KW-1185">Reference proteome</keyword>
<comment type="caution">
    <text evidence="1">The sequence shown here is derived from an EMBL/GenBank/DDBJ whole genome shotgun (WGS) entry which is preliminary data.</text>
</comment>
<proteinExistence type="predicted"/>
<evidence type="ECO:0000313" key="1">
    <source>
        <dbReference type="EMBL" id="KAJ9123675.1"/>
    </source>
</evidence>
<organism evidence="1 2">
    <name type="scientific">Naganishia onofrii</name>
    <dbReference type="NCBI Taxonomy" id="1851511"/>
    <lineage>
        <taxon>Eukaryota</taxon>
        <taxon>Fungi</taxon>
        <taxon>Dikarya</taxon>
        <taxon>Basidiomycota</taxon>
        <taxon>Agaricomycotina</taxon>
        <taxon>Tremellomycetes</taxon>
        <taxon>Filobasidiales</taxon>
        <taxon>Filobasidiaceae</taxon>
        <taxon>Naganishia</taxon>
    </lineage>
</organism>
<reference evidence="1" key="1">
    <citation type="submission" date="2023-04" db="EMBL/GenBank/DDBJ databases">
        <title>Draft Genome sequencing of Naganishia species isolated from polar environments using Oxford Nanopore Technology.</title>
        <authorList>
            <person name="Leo P."/>
            <person name="Venkateswaran K."/>
        </authorList>
    </citation>
    <scope>NUCLEOTIDE SEQUENCE</scope>
    <source>
        <strain evidence="1">DBVPG 5303</strain>
    </source>
</reference>
<dbReference type="EMBL" id="JASBWV010000011">
    <property type="protein sequence ID" value="KAJ9123675.1"/>
    <property type="molecule type" value="Genomic_DNA"/>
</dbReference>
<evidence type="ECO:0000313" key="2">
    <source>
        <dbReference type="Proteomes" id="UP001234202"/>
    </source>
</evidence>
<sequence>MSNISWKRLELEQTLDRSSHSLVVLGDKAYIFGGEKEPRTPIDDLLYIINLNDGAVTTSSSKLRPSARVGAALTADKKRNLLYLWGGRQSKEMTPCDASLWVYDVARDTWTTVKADEVASGENKVAERSYHCMAVLEDKLFLHAGCPTSGRLSALHSLSLPASSPATWESLPSAPEPGRGGTVLCPLNLPSSARQVLVRYGGFAGLELGSSVDVYDPSQRAWSSLSLPQTSDSTPEARSVHAMIPFSSPSIAGESGEIVALMLFGERDPAPVELGHNGAGKFHSDVWALRYTPPAKDSDAGIDIAVGFSFERVQDGNEAHSGGKERPQPRGWFGADVWEDADGAGRVVVFGGLNGENARLGDLWLGQLSKN</sequence>
<name>A0ACC2XJV9_9TREE</name>